<dbReference type="PANTHER" id="PTHR12658">
    <property type="entry name" value="BETA-TUBULIN COFACTOR D"/>
    <property type="match status" value="1"/>
</dbReference>
<dbReference type="GO" id="GO:0000226">
    <property type="term" value="P:microtubule cytoskeleton organization"/>
    <property type="evidence" value="ECO:0007669"/>
    <property type="project" value="TreeGrafter"/>
</dbReference>
<sequence length="1030" mass="118367">MSWEPVETSLDAIERGLANLNEDSLPVVLRALDRFQQDPLVLIHRGVLTRYVSLICEDFFELGEKAKLVRCRVFHTIAKVVSWKRGVRYLPIDVYMLRKLVPLLENQGKENWYIQFFILSWIYVLCLSPFQLEIDEKLYQLVSHCRAPAVVPVVVDIRSQLLSKNESLFQKYKDDLDMATFNKVLKLAVRQEGAVIDPQTLDRFTETCLDGPVDATKLKILPKLFLMYALEMDTDRTQDIITWIVSQFGNDFTDTRFAVAHCYAKIVKIVINELEEEEMFGLLIENCLGPTVKMLRYEPWDVLDQSRLHTYLLVIAELSTTIVAHSPKDAVGRICQDVIPYASRFQQLRANTIKGSQLRDASNFICWSLARAKLGKECVRREDLNSVFLNVLMCSLFDRELLIRKSANAALQEILGRHVTFAGILDNKTILQIIELPINNLPKHMTANTLKLYKMLCQNDERLAKFMIHWLFDSCILGNHDLSVVQWTTWALCQWAAEQADGLESTGIMDRIRDIQVSTPHEASRLLYLLVQMKSRGLSWAAVRRVHALSKQVLDATKNLQFRSNDYDLFQFLAIFEYAVLMLQDDGHEFTLDIGFVDLIFRMLRGFAPSIRFHEDMVSLLRVALPIVSTTSTKFVSVEAKTKFWCHYEQLIRSNNSCCCSSFAAVEPHRFVKMFRSNLPLMDCQGKSQTLDSFQTIDSFRSIAQVDRHILTLVAKLLDDYTITEQGDVGRLVRTSTTQLVLKSQDLFKEEPLNSQVLSSLMRLSGEPNEEIRRIALYVLYGTAETLDEDDIDLLQLIRLQCSQFNTYMREFWKGFLMSAGAIHSTEIQIRTAIDSFLRYYDLLPSDSERLEVCNDLVRIIPSAKSITETKSQQTSDPETGIVNQDILKMTVSYINFWHRVLESGLRMDPNFNFQGFYAKLYNLHLLNGASLLRLTIVGFFAQLVVSLVHSRDLSDRKLINSIIERLLTISKREASRRRKPTQTLLEEECLKALATIFLELNLFSKLEDLVKCSNSKEGLLESSISMFMV</sequence>
<dbReference type="EMBL" id="BDGX01000037">
    <property type="protein sequence ID" value="GAV53697.1"/>
    <property type="molecule type" value="Genomic_DNA"/>
</dbReference>
<dbReference type="OrthoDB" id="10253476at2759"/>
<dbReference type="InterPro" id="IPR058033">
    <property type="entry name" value="ARM_TBCD_2nd"/>
</dbReference>
<dbReference type="InterPro" id="IPR016024">
    <property type="entry name" value="ARM-type_fold"/>
</dbReference>
<dbReference type="AlphaFoldDB" id="A0A1Q3AD90"/>
<gene>
    <name evidence="2" type="ORF">ZYGR_0AK01990</name>
</gene>
<proteinExistence type="predicted"/>
<evidence type="ECO:0000313" key="2">
    <source>
        <dbReference type="EMBL" id="GAV53697.1"/>
    </source>
</evidence>
<dbReference type="Proteomes" id="UP000187013">
    <property type="component" value="Unassembled WGS sequence"/>
</dbReference>
<protein>
    <recommendedName>
        <fullName evidence="1">Tubulin-folding cofactor D ARM repeats domain-containing protein</fullName>
    </recommendedName>
</protein>
<dbReference type="SUPFAM" id="SSF48371">
    <property type="entry name" value="ARM repeat"/>
    <property type="match status" value="1"/>
</dbReference>
<dbReference type="PANTHER" id="PTHR12658:SF0">
    <property type="entry name" value="TUBULIN-SPECIFIC CHAPERONE D"/>
    <property type="match status" value="1"/>
</dbReference>
<feature type="domain" description="Tubulin-folding cofactor D ARM repeats" evidence="1">
    <location>
        <begin position="238"/>
        <end position="422"/>
    </location>
</feature>
<dbReference type="GO" id="GO:0005096">
    <property type="term" value="F:GTPase activator activity"/>
    <property type="evidence" value="ECO:0007669"/>
    <property type="project" value="InterPro"/>
</dbReference>
<organism evidence="2 3">
    <name type="scientific">Zygosaccharomyces rouxii</name>
    <dbReference type="NCBI Taxonomy" id="4956"/>
    <lineage>
        <taxon>Eukaryota</taxon>
        <taxon>Fungi</taxon>
        <taxon>Dikarya</taxon>
        <taxon>Ascomycota</taxon>
        <taxon>Saccharomycotina</taxon>
        <taxon>Saccharomycetes</taxon>
        <taxon>Saccharomycetales</taxon>
        <taxon>Saccharomycetaceae</taxon>
        <taxon>Zygosaccharomyces</taxon>
    </lineage>
</organism>
<dbReference type="GO" id="GO:0048487">
    <property type="term" value="F:beta-tubulin binding"/>
    <property type="evidence" value="ECO:0007669"/>
    <property type="project" value="InterPro"/>
</dbReference>
<name>A0A1Q3AD90_ZYGRO</name>
<reference evidence="2 3" key="1">
    <citation type="submission" date="2016-08" db="EMBL/GenBank/DDBJ databases">
        <title>Draft genome sequence of allopolyploid Zygosaccharomyces rouxii.</title>
        <authorList>
            <person name="Watanabe J."/>
            <person name="Uehara K."/>
            <person name="Mogi Y."/>
            <person name="Tsukioka Y."/>
        </authorList>
    </citation>
    <scope>NUCLEOTIDE SEQUENCE [LARGE SCALE GENOMIC DNA]</scope>
    <source>
        <strain evidence="2 3">NBRC 110957</strain>
    </source>
</reference>
<comment type="caution">
    <text evidence="2">The sequence shown here is derived from an EMBL/GenBank/DDBJ whole genome shotgun (WGS) entry which is preliminary data.</text>
</comment>
<dbReference type="Pfam" id="PF23579">
    <property type="entry name" value="ARM_TBCD"/>
    <property type="match status" value="1"/>
</dbReference>
<dbReference type="Pfam" id="PF25767">
    <property type="entry name" value="ARM_TBCD_2nd"/>
    <property type="match status" value="1"/>
</dbReference>
<evidence type="ECO:0000259" key="1">
    <source>
        <dbReference type="Pfam" id="PF25767"/>
    </source>
</evidence>
<dbReference type="GO" id="GO:0007023">
    <property type="term" value="P:post-chaperonin tubulin folding pathway"/>
    <property type="evidence" value="ECO:0007669"/>
    <property type="project" value="InterPro"/>
</dbReference>
<dbReference type="GO" id="GO:0007021">
    <property type="term" value="P:tubulin complex assembly"/>
    <property type="evidence" value="ECO:0007669"/>
    <property type="project" value="InterPro"/>
</dbReference>
<evidence type="ECO:0000313" key="3">
    <source>
        <dbReference type="Proteomes" id="UP000187013"/>
    </source>
</evidence>
<dbReference type="InterPro" id="IPR033162">
    <property type="entry name" value="TBCD"/>
</dbReference>
<accession>A0A1Q3AD90</accession>